<evidence type="ECO:0000256" key="7">
    <source>
        <dbReference type="ARBA" id="ARBA00023002"/>
    </source>
</evidence>
<dbReference type="Proteomes" id="UP000515160">
    <property type="component" value="Chromosome X"/>
</dbReference>
<evidence type="ECO:0000256" key="3">
    <source>
        <dbReference type="ARBA" id="ARBA00022481"/>
    </source>
</evidence>
<dbReference type="CDD" id="cd16395">
    <property type="entry name" value="Srx"/>
    <property type="match status" value="1"/>
</dbReference>
<organism evidence="12 13">
    <name type="scientific">Drosophila albomicans</name>
    <name type="common">Fruit fly</name>
    <dbReference type="NCBI Taxonomy" id="7291"/>
    <lineage>
        <taxon>Eukaryota</taxon>
        <taxon>Metazoa</taxon>
        <taxon>Ecdysozoa</taxon>
        <taxon>Arthropoda</taxon>
        <taxon>Hexapoda</taxon>
        <taxon>Insecta</taxon>
        <taxon>Pterygota</taxon>
        <taxon>Neoptera</taxon>
        <taxon>Endopterygota</taxon>
        <taxon>Diptera</taxon>
        <taxon>Brachycera</taxon>
        <taxon>Muscomorpha</taxon>
        <taxon>Ephydroidea</taxon>
        <taxon>Drosophilidae</taxon>
        <taxon>Drosophila</taxon>
    </lineage>
</organism>
<evidence type="ECO:0000256" key="5">
    <source>
        <dbReference type="ARBA" id="ARBA00022840"/>
    </source>
</evidence>
<evidence type="ECO:0000256" key="1">
    <source>
        <dbReference type="ARBA" id="ARBA00009609"/>
    </source>
</evidence>
<dbReference type="CTD" id="32768"/>
<evidence type="ECO:0000259" key="11">
    <source>
        <dbReference type="Pfam" id="PF02195"/>
    </source>
</evidence>
<comment type="catalytic activity">
    <reaction evidence="9">
        <text>S-hydroxy-S-oxy-L-cysteinyl-[peroxiredoxin] + [protein]-dithiol + ATP = S-hydroxy-L-cysteinyl-[peroxiredoxin] + [protein]-disulfide + ADP + phosphate</text>
        <dbReference type="Rhea" id="RHEA:17545"/>
        <dbReference type="Rhea" id="RHEA-COMP:10593"/>
        <dbReference type="Rhea" id="RHEA-COMP:10594"/>
        <dbReference type="Rhea" id="RHEA-COMP:13681"/>
        <dbReference type="Rhea" id="RHEA-COMP:17976"/>
        <dbReference type="ChEBI" id="CHEBI:29950"/>
        <dbReference type="ChEBI" id="CHEBI:30616"/>
        <dbReference type="ChEBI" id="CHEBI:43474"/>
        <dbReference type="ChEBI" id="CHEBI:50058"/>
        <dbReference type="ChEBI" id="CHEBI:61973"/>
        <dbReference type="ChEBI" id="CHEBI:61974"/>
        <dbReference type="ChEBI" id="CHEBI:456216"/>
        <dbReference type="EC" id="1.8.98.2"/>
    </reaction>
</comment>
<dbReference type="AlphaFoldDB" id="A0A6P8XPR3"/>
<evidence type="ECO:0000313" key="12">
    <source>
        <dbReference type="Proteomes" id="UP000515160"/>
    </source>
</evidence>
<feature type="domain" description="ParB-like N-terminal" evidence="11">
    <location>
        <begin position="70"/>
        <end position="164"/>
    </location>
</feature>
<protein>
    <recommendedName>
        <fullName evidence="2">sulfiredoxin</fullName>
        <ecNumber evidence="2">1.8.98.2</ecNumber>
    </recommendedName>
</protein>
<accession>A0A6P8XPR3</accession>
<dbReference type="InterPro" id="IPR003115">
    <property type="entry name" value="ParB_N"/>
</dbReference>
<evidence type="ECO:0000256" key="9">
    <source>
        <dbReference type="ARBA" id="ARBA00047514"/>
    </source>
</evidence>
<evidence type="ECO:0000256" key="10">
    <source>
        <dbReference type="SAM" id="MobiDB-lite"/>
    </source>
</evidence>
<dbReference type="GO" id="GO:0005524">
    <property type="term" value="F:ATP binding"/>
    <property type="evidence" value="ECO:0007669"/>
    <property type="project" value="UniProtKB-KW"/>
</dbReference>
<dbReference type="RefSeq" id="XP_034115049.1">
    <property type="nucleotide sequence ID" value="XM_034259158.2"/>
</dbReference>
<keyword evidence="5" id="KW-0067">ATP-binding</keyword>
<dbReference type="EC" id="1.8.98.2" evidence="2"/>
<evidence type="ECO:0000256" key="2">
    <source>
        <dbReference type="ARBA" id="ARBA00013055"/>
    </source>
</evidence>
<dbReference type="Gene3D" id="3.90.1530.10">
    <property type="entry name" value="Conserved hypothetical protein from pyrococcus furiosus pfu- 392566-001, ParB domain"/>
    <property type="match status" value="1"/>
</dbReference>
<dbReference type="GO" id="GO:0032542">
    <property type="term" value="F:sulfiredoxin activity"/>
    <property type="evidence" value="ECO:0007669"/>
    <property type="project" value="UniProtKB-EC"/>
</dbReference>
<evidence type="ECO:0000256" key="8">
    <source>
        <dbReference type="ARBA" id="ARBA00023157"/>
    </source>
</evidence>
<evidence type="ECO:0000256" key="6">
    <source>
        <dbReference type="ARBA" id="ARBA00022862"/>
    </source>
</evidence>
<keyword evidence="6" id="KW-0049">Antioxidant</keyword>
<sequence length="170" mass="18870">MSFIRHFILQSSRRSSAAAAAPCILLLQRQRHPQSTTTTTTTIKRGATTNKREETQTGMETSVHSAGIAEVHNVPMEVIKRPIPSVLDELKVQSLMDTIKAETGEEDVPPVDILWITGSNGGNYYFSFGGCHRFEAYKRLNRPTIKAKLVRSTLGDLYHYMGSSAPTYLA</sequence>
<gene>
    <name evidence="13" type="primary">LOC117575066</name>
</gene>
<name>A0A6P8XPR3_DROAB</name>
<evidence type="ECO:0000256" key="4">
    <source>
        <dbReference type="ARBA" id="ARBA00022741"/>
    </source>
</evidence>
<dbReference type="PANTHER" id="PTHR21348:SF2">
    <property type="entry name" value="SULFIREDOXIN-1"/>
    <property type="match status" value="1"/>
</dbReference>
<dbReference type="FunFam" id="3.90.1530.10:FF:000001">
    <property type="entry name" value="Sulfiredoxin"/>
    <property type="match status" value="1"/>
</dbReference>
<dbReference type="Pfam" id="PF02195">
    <property type="entry name" value="ParB_N"/>
    <property type="match status" value="1"/>
</dbReference>
<reference evidence="13" key="1">
    <citation type="submission" date="2025-08" db="UniProtKB">
        <authorList>
            <consortium name="RefSeq"/>
        </authorList>
    </citation>
    <scope>IDENTIFICATION</scope>
    <source>
        <strain evidence="13">15112-1751.03</strain>
        <tissue evidence="13">Whole Adult</tissue>
    </source>
</reference>
<evidence type="ECO:0000313" key="13">
    <source>
        <dbReference type="RefSeq" id="XP_034115049.1"/>
    </source>
</evidence>
<dbReference type="InterPro" id="IPR016692">
    <property type="entry name" value="Sulfiredoxin"/>
</dbReference>
<dbReference type="InterPro" id="IPR036086">
    <property type="entry name" value="ParB/Sulfiredoxin_sf"/>
</dbReference>
<dbReference type="OrthoDB" id="10023328at2759"/>
<feature type="region of interest" description="Disordered" evidence="10">
    <location>
        <begin position="32"/>
        <end position="63"/>
    </location>
</feature>
<dbReference type="GO" id="GO:0034599">
    <property type="term" value="P:cellular response to oxidative stress"/>
    <property type="evidence" value="ECO:0007669"/>
    <property type="project" value="TreeGrafter"/>
</dbReference>
<dbReference type="SUPFAM" id="SSF110849">
    <property type="entry name" value="ParB/Sulfiredoxin"/>
    <property type="match status" value="1"/>
</dbReference>
<comment type="similarity">
    <text evidence="1">Belongs to the sulfiredoxin family.</text>
</comment>
<dbReference type="PANTHER" id="PTHR21348">
    <property type="match status" value="1"/>
</dbReference>
<dbReference type="GeneID" id="117575066"/>
<keyword evidence="3" id="KW-0488">Methylation</keyword>
<keyword evidence="8" id="KW-1015">Disulfide bond</keyword>
<dbReference type="GO" id="GO:0005737">
    <property type="term" value="C:cytoplasm"/>
    <property type="evidence" value="ECO:0007669"/>
    <property type="project" value="TreeGrafter"/>
</dbReference>
<proteinExistence type="inferred from homology"/>
<keyword evidence="4" id="KW-0547">Nucleotide-binding</keyword>
<keyword evidence="7" id="KW-0560">Oxidoreductase</keyword>
<keyword evidence="12" id="KW-1185">Reference proteome</keyword>